<evidence type="ECO:0000313" key="2">
    <source>
        <dbReference type="Proteomes" id="UP000024842"/>
    </source>
</evidence>
<dbReference type="AlphaFoldDB" id="A0A023E020"/>
<dbReference type="STRING" id="1427503.HE1_01074"/>
<proteinExistence type="predicted"/>
<dbReference type="Proteomes" id="UP000024842">
    <property type="component" value="Unassembled WGS sequence"/>
</dbReference>
<accession>A0A023E020</accession>
<protein>
    <submittedName>
        <fullName evidence="1">Uncharacterized protein</fullName>
    </submittedName>
</protein>
<dbReference type="RefSeq" id="WP_035545526.1">
    <property type="nucleotide sequence ID" value="NZ_BAUP01000130.1"/>
</dbReference>
<evidence type="ECO:0000313" key="1">
    <source>
        <dbReference type="EMBL" id="GAJ46735.1"/>
    </source>
</evidence>
<dbReference type="EMBL" id="BAUP01000130">
    <property type="protein sequence ID" value="GAJ46735.1"/>
    <property type="molecule type" value="Genomic_DNA"/>
</dbReference>
<reference evidence="1 2" key="1">
    <citation type="journal article" date="2014" name="FEMS Microbiol. Lett.">
        <title>Draft genome sequences of three Holospora species (Holospora obtusa, Holospora undulata, and Holospora elegans), endonuclear symbiotic bacteria of the ciliate Paramecium caudatum.</title>
        <authorList>
            <person name="Dohra H."/>
            <person name="Tanaka K."/>
            <person name="Suzuki T."/>
            <person name="Fujishima M."/>
            <person name="Suzuki H."/>
        </authorList>
    </citation>
    <scope>NUCLEOTIDE SEQUENCE [LARGE SCALE GENOMIC DNA]</scope>
    <source>
        <strain evidence="1 2">E1</strain>
    </source>
</reference>
<gene>
    <name evidence="1" type="ORF">HE1_01074</name>
</gene>
<sequence>MLNKLLMIALCANTVVYAGQEIHTFQPSRIYSNLATPFIDVFKNFSEELMKQNETKTRELYAESFFKIVRSLYVQNIGRALSLLFFFDFDKSDEEKSGTYKDDYARQKDYYKQFLIQKDKIKNYPHSAPELQELQGYQKTLKEFFLKTSNDLLDVYKEERSAAIPKMRVLFDFTQALYRPIEDAEEYIKKLLKKKRNGQ</sequence>
<keyword evidence="2" id="KW-1185">Reference proteome</keyword>
<comment type="caution">
    <text evidence="1">The sequence shown here is derived from an EMBL/GenBank/DDBJ whole genome shotgun (WGS) entry which is preliminary data.</text>
</comment>
<organism evidence="1 2">
    <name type="scientific">Holospora elegans E1</name>
    <dbReference type="NCBI Taxonomy" id="1427503"/>
    <lineage>
        <taxon>Bacteria</taxon>
        <taxon>Pseudomonadati</taxon>
        <taxon>Pseudomonadota</taxon>
        <taxon>Alphaproteobacteria</taxon>
        <taxon>Holosporales</taxon>
        <taxon>Holosporaceae</taxon>
        <taxon>Holospora</taxon>
    </lineage>
</organism>
<name>A0A023E020_9PROT</name>